<gene>
    <name evidence="5" type="ORF">GCM10017600_58210</name>
</gene>
<dbReference type="GO" id="GO:0008449">
    <property type="term" value="F:N-acetylglucosamine-6-sulfatase activity"/>
    <property type="evidence" value="ECO:0007669"/>
    <property type="project" value="InterPro"/>
</dbReference>
<dbReference type="PANTHER" id="PTHR43108:SF8">
    <property type="entry name" value="SD21168P"/>
    <property type="match status" value="1"/>
</dbReference>
<dbReference type="InterPro" id="IPR017850">
    <property type="entry name" value="Alkaline_phosphatase_core_sf"/>
</dbReference>
<dbReference type="Proteomes" id="UP001143474">
    <property type="component" value="Unassembled WGS sequence"/>
</dbReference>
<proteinExistence type="predicted"/>
<dbReference type="PANTHER" id="PTHR43108">
    <property type="entry name" value="N-ACETYLGLUCOSAMINE-6-SULFATASE FAMILY MEMBER"/>
    <property type="match status" value="1"/>
</dbReference>
<accession>A0A9W6I6P6</accession>
<comment type="PTM">
    <text evidence="1">The conversion to 3-oxoalanine (also known as C-formylglycine, FGly), of a serine or cysteine residue in prokaryotes and of a cysteine residue in eukaryotes, is critical for catalytic activity.</text>
</comment>
<feature type="modified residue" description="3-oxoalanine (Cys)" evidence="1">
    <location>
        <position position="75"/>
    </location>
</feature>
<reference evidence="5" key="2">
    <citation type="submission" date="2023-01" db="EMBL/GenBank/DDBJ databases">
        <authorList>
            <person name="Sun Q."/>
            <person name="Evtushenko L."/>
        </authorList>
    </citation>
    <scope>NUCLEOTIDE SEQUENCE</scope>
    <source>
        <strain evidence="5">VKM Ac-2007</strain>
    </source>
</reference>
<feature type="compositionally biased region" description="Low complexity" evidence="2">
    <location>
        <begin position="486"/>
        <end position="508"/>
    </location>
</feature>
<evidence type="ECO:0000256" key="3">
    <source>
        <dbReference type="SAM" id="SignalP"/>
    </source>
</evidence>
<evidence type="ECO:0000313" key="5">
    <source>
        <dbReference type="EMBL" id="GLK12411.1"/>
    </source>
</evidence>
<evidence type="ECO:0000259" key="4">
    <source>
        <dbReference type="Pfam" id="PF00884"/>
    </source>
</evidence>
<dbReference type="CDD" id="cd16147">
    <property type="entry name" value="G6S"/>
    <property type="match status" value="1"/>
</dbReference>
<evidence type="ECO:0000256" key="1">
    <source>
        <dbReference type="PIRSR" id="PIRSR036666-50"/>
    </source>
</evidence>
<dbReference type="EMBL" id="BSEV01000016">
    <property type="protein sequence ID" value="GLK12411.1"/>
    <property type="molecule type" value="Genomic_DNA"/>
</dbReference>
<organism evidence="5 6">
    <name type="scientific">Streptosporangium carneum</name>
    <dbReference type="NCBI Taxonomy" id="47481"/>
    <lineage>
        <taxon>Bacteria</taxon>
        <taxon>Bacillati</taxon>
        <taxon>Actinomycetota</taxon>
        <taxon>Actinomycetes</taxon>
        <taxon>Streptosporangiales</taxon>
        <taxon>Streptosporangiaceae</taxon>
        <taxon>Streptosporangium</taxon>
    </lineage>
</organism>
<evidence type="ECO:0000313" key="6">
    <source>
        <dbReference type="Proteomes" id="UP001143474"/>
    </source>
</evidence>
<dbReference type="GO" id="GO:0030203">
    <property type="term" value="P:glycosaminoglycan metabolic process"/>
    <property type="evidence" value="ECO:0007669"/>
    <property type="project" value="InterPro"/>
</dbReference>
<dbReference type="InterPro" id="IPR012251">
    <property type="entry name" value="GlcNAc_6-SO4ase"/>
</dbReference>
<dbReference type="RefSeq" id="WP_271220735.1">
    <property type="nucleotide sequence ID" value="NZ_BAAAVD010000009.1"/>
</dbReference>
<dbReference type="Gene3D" id="3.40.720.10">
    <property type="entry name" value="Alkaline Phosphatase, subunit A"/>
    <property type="match status" value="1"/>
</dbReference>
<keyword evidence="3" id="KW-0732">Signal</keyword>
<feature type="region of interest" description="Disordered" evidence="2">
    <location>
        <begin position="476"/>
        <end position="508"/>
    </location>
</feature>
<dbReference type="Pfam" id="PF00884">
    <property type="entry name" value="Sulfatase"/>
    <property type="match status" value="1"/>
</dbReference>
<dbReference type="PIRSF" id="PIRSF036666">
    <property type="entry name" value="G6S"/>
    <property type="match status" value="1"/>
</dbReference>
<dbReference type="SUPFAM" id="SSF53649">
    <property type="entry name" value="Alkaline phosphatase-like"/>
    <property type="match status" value="1"/>
</dbReference>
<dbReference type="InterPro" id="IPR000917">
    <property type="entry name" value="Sulfatase_N"/>
</dbReference>
<dbReference type="AlphaFoldDB" id="A0A9W6I6P6"/>
<feature type="chain" id="PRO_5040833027" evidence="3">
    <location>
        <begin position="30"/>
        <end position="508"/>
    </location>
</feature>
<keyword evidence="6" id="KW-1185">Reference proteome</keyword>
<feature type="domain" description="Sulfatase N-terminal" evidence="4">
    <location>
        <begin position="33"/>
        <end position="365"/>
    </location>
</feature>
<reference evidence="5" key="1">
    <citation type="journal article" date="2014" name="Int. J. Syst. Evol. Microbiol.">
        <title>Complete genome sequence of Corynebacterium casei LMG S-19264T (=DSM 44701T), isolated from a smear-ripened cheese.</title>
        <authorList>
            <consortium name="US DOE Joint Genome Institute (JGI-PGF)"/>
            <person name="Walter F."/>
            <person name="Albersmeier A."/>
            <person name="Kalinowski J."/>
            <person name="Ruckert C."/>
        </authorList>
    </citation>
    <scope>NUCLEOTIDE SEQUENCE</scope>
    <source>
        <strain evidence="5">VKM Ac-2007</strain>
    </source>
</reference>
<feature type="signal peptide" evidence="3">
    <location>
        <begin position="1"/>
        <end position="29"/>
    </location>
</feature>
<evidence type="ECO:0000256" key="2">
    <source>
        <dbReference type="SAM" id="MobiDB-lite"/>
    </source>
</evidence>
<protein>
    <submittedName>
        <fullName evidence="5">Sulfatase</fullName>
    </submittedName>
</protein>
<sequence length="508" mass="55763">MLNAVRKLMCLVLLSTLGAPGLAPAVARAAERPNIVLVLVDDLEAGDLQKFPNIWNELARGGTAFDRFFTTNSWCCPSRSSILRSQYVHSHGVLTNTAPEGGFTKFYDSALERSTIGTWMKSAGYRTGLMGKYLNHYPGGAAEPTYVPQGWDEWDVPVRKLYKEYDYTLNENGVLREYGSADADYLADVLSQKANAFVSQAGGDPFFLYLAPIAPHNPSNSAARHRDAFAGVTAPRTPSFDQEDVSAEPRWLSSRERFSQKTLDGIDERYRRRLRAMLGVDDMVGSLIESLRVTGKLDNTYLFFASDNGFHLGQHRLAQGKTTPFDESIKVPLLVRGPGVQAGRVIGDMAANVDLAPTFAQLAGARLPDFVEGRSLLPLLQGQTPPAWRQNVLLEFYRPTNPSSARQTPVPSYQGMRTAGNTFVRYSTGEYQLYDLGRDPHELYNLAARVPPTVIAEFNRQLDALVACSGPTCRSADSVPPPSLVPPSSSFAPSPSVLPSLPVTPRRS</sequence>
<comment type="caution">
    <text evidence="5">The sequence shown here is derived from an EMBL/GenBank/DDBJ whole genome shotgun (WGS) entry which is preliminary data.</text>
</comment>
<name>A0A9W6I6P6_9ACTN</name>